<evidence type="ECO:0000256" key="1">
    <source>
        <dbReference type="ARBA" id="ARBA00004496"/>
    </source>
</evidence>
<dbReference type="OrthoDB" id="9805148at2"/>
<sequence>MTQTPTVQTPASDPAPATAQARFTVPAKHPMVMVLGSGDALLRVVEKAFPAVDIHVRGNEISASGGAAEVALVQRLFDEMMLVLRTGQPMTEDAVERSIAMLRASENGGADGPETPADVLTQNILSSRGRTIRPKTLNQKRYVDAIDKHTIVFGIGPAGTGKTYLAMAKAVQALQSKQVSRIILTRPAVEAGERLGFLPGTLYEKIDPYLRPLYDALHDMLDPDSIPRLMAAGTIEVAPLAYMRGRTLNDAFIILDEAQNTSTEQMKMFLTRLGFDSKIVITGDITQVDLPGGTKSGLRQVQDILDGVDDVHFSRLTSQDVVRHKLVGRIVDAYEKYDNENGK</sequence>
<evidence type="ECO:0000259" key="7">
    <source>
        <dbReference type="Pfam" id="PF02562"/>
    </source>
</evidence>
<dbReference type="Pfam" id="PF02562">
    <property type="entry name" value="PhoH"/>
    <property type="match status" value="1"/>
</dbReference>
<evidence type="ECO:0000256" key="5">
    <source>
        <dbReference type="ARBA" id="ARBA00022840"/>
    </source>
</evidence>
<dbReference type="FunFam" id="3.40.50.300:FF:000013">
    <property type="entry name" value="PhoH family ATPase"/>
    <property type="match status" value="1"/>
</dbReference>
<proteinExistence type="inferred from homology"/>
<keyword evidence="4" id="KW-0547">Nucleotide-binding</keyword>
<protein>
    <recommendedName>
        <fullName evidence="6">PhoH-like protein</fullName>
    </recommendedName>
</protein>
<name>A0A345HM53_9ACTN</name>
<dbReference type="GO" id="GO:0005524">
    <property type="term" value="F:ATP binding"/>
    <property type="evidence" value="ECO:0007669"/>
    <property type="project" value="UniProtKB-KW"/>
</dbReference>
<evidence type="ECO:0000313" key="9">
    <source>
        <dbReference type="Proteomes" id="UP000253868"/>
    </source>
</evidence>
<evidence type="ECO:0000256" key="3">
    <source>
        <dbReference type="ARBA" id="ARBA00022490"/>
    </source>
</evidence>
<comment type="similarity">
    <text evidence="2">Belongs to the PhoH family.</text>
</comment>
<dbReference type="PANTHER" id="PTHR30473:SF1">
    <property type="entry name" value="PHOH-LIKE PROTEIN"/>
    <property type="match status" value="1"/>
</dbReference>
<keyword evidence="5" id="KW-0067">ATP-binding</keyword>
<dbReference type="GO" id="GO:0005829">
    <property type="term" value="C:cytosol"/>
    <property type="evidence" value="ECO:0007669"/>
    <property type="project" value="TreeGrafter"/>
</dbReference>
<dbReference type="RefSeq" id="WP_114659144.1">
    <property type="nucleotide sequence ID" value="NZ_CP031194.1"/>
</dbReference>
<accession>A0A345HM53</accession>
<reference evidence="9" key="1">
    <citation type="submission" date="2018-07" db="EMBL/GenBank/DDBJ databases">
        <authorList>
            <person name="Zhao J."/>
        </authorList>
    </citation>
    <scope>NUCLEOTIDE SEQUENCE [LARGE SCALE GENOMIC DNA]</scope>
    <source>
        <strain evidence="9">GSSD-12</strain>
    </source>
</reference>
<dbReference type="AlphaFoldDB" id="A0A345HM53"/>
<dbReference type="InterPro" id="IPR003714">
    <property type="entry name" value="PhoH"/>
</dbReference>
<gene>
    <name evidence="8" type="ORF">DVK44_08790</name>
</gene>
<evidence type="ECO:0000313" key="8">
    <source>
        <dbReference type="EMBL" id="AXG77777.1"/>
    </source>
</evidence>
<dbReference type="SUPFAM" id="SSF52540">
    <property type="entry name" value="P-loop containing nucleoside triphosphate hydrolases"/>
    <property type="match status" value="1"/>
</dbReference>
<dbReference type="PANTHER" id="PTHR30473">
    <property type="entry name" value="PROTEIN PHOH"/>
    <property type="match status" value="1"/>
</dbReference>
<dbReference type="InterPro" id="IPR051451">
    <property type="entry name" value="PhoH2-like"/>
</dbReference>
<dbReference type="EMBL" id="CP031194">
    <property type="protein sequence ID" value="AXG77777.1"/>
    <property type="molecule type" value="Genomic_DNA"/>
</dbReference>
<dbReference type="Gene3D" id="3.40.50.300">
    <property type="entry name" value="P-loop containing nucleotide triphosphate hydrolases"/>
    <property type="match status" value="1"/>
</dbReference>
<evidence type="ECO:0000256" key="6">
    <source>
        <dbReference type="ARBA" id="ARBA00039970"/>
    </source>
</evidence>
<dbReference type="Proteomes" id="UP000253868">
    <property type="component" value="Chromosome"/>
</dbReference>
<keyword evidence="9" id="KW-1185">Reference proteome</keyword>
<dbReference type="KEGG" id="spad:DVK44_08790"/>
<keyword evidence="3" id="KW-0963">Cytoplasm</keyword>
<feature type="domain" description="PhoH-like protein" evidence="7">
    <location>
        <begin position="132"/>
        <end position="335"/>
    </location>
</feature>
<evidence type="ECO:0000256" key="2">
    <source>
        <dbReference type="ARBA" id="ARBA00010393"/>
    </source>
</evidence>
<organism evidence="8 9">
    <name type="scientific">Streptomyces paludis</name>
    <dbReference type="NCBI Taxonomy" id="2282738"/>
    <lineage>
        <taxon>Bacteria</taxon>
        <taxon>Bacillati</taxon>
        <taxon>Actinomycetota</taxon>
        <taxon>Actinomycetes</taxon>
        <taxon>Kitasatosporales</taxon>
        <taxon>Streptomycetaceae</taxon>
        <taxon>Streptomyces</taxon>
    </lineage>
</organism>
<comment type="subcellular location">
    <subcellularLocation>
        <location evidence="1">Cytoplasm</location>
    </subcellularLocation>
</comment>
<evidence type="ECO:0000256" key="4">
    <source>
        <dbReference type="ARBA" id="ARBA00022741"/>
    </source>
</evidence>
<dbReference type="InterPro" id="IPR027417">
    <property type="entry name" value="P-loop_NTPase"/>
</dbReference>